<evidence type="ECO:0000259" key="2">
    <source>
        <dbReference type="Pfam" id="PF13609"/>
    </source>
</evidence>
<proteinExistence type="predicted"/>
<protein>
    <submittedName>
        <fullName evidence="3">Porin</fullName>
    </submittedName>
</protein>
<organism evidence="3 4">
    <name type="scientific">Azohydromonas lata</name>
    <dbReference type="NCBI Taxonomy" id="45677"/>
    <lineage>
        <taxon>Bacteria</taxon>
        <taxon>Pseudomonadati</taxon>
        <taxon>Pseudomonadota</taxon>
        <taxon>Betaproteobacteria</taxon>
        <taxon>Burkholderiales</taxon>
        <taxon>Sphaerotilaceae</taxon>
        <taxon>Azohydromonas</taxon>
    </lineage>
</organism>
<gene>
    <name evidence="3" type="ORF">SM757_01090</name>
</gene>
<feature type="domain" description="Porin" evidence="2">
    <location>
        <begin position="14"/>
        <end position="331"/>
    </location>
</feature>
<evidence type="ECO:0000313" key="4">
    <source>
        <dbReference type="Proteomes" id="UP001293718"/>
    </source>
</evidence>
<geneLocation type="plasmid" evidence="3">
    <name>unnamed</name>
</geneLocation>
<sequence length="362" mass="39377">MYETFPPMRTVAVLAALGACAFSACAEASFTFGGYGTLGAVRASTDEVQFRSSPRQHKGADRSVDFGVDSRLGLQATLHVDEAFSAVGQVLTSRRDGREDPQLEWLYVQSTPMQGLDLRAGRLVLPIFMVSDTRNVGYAIHWLRAPNEVYGPYAHTSFDGAQLLWRSSDGPVNLGVQASAGTSEAPLFLAVRTELKYRRLYSVAVTAERNAWTLRASRTLGKGATFSGTPVPSGDDTFTDIGAQYDDGRFIAVGEYIWRSYSAMGLLDHAAFYVSAGLRLGSLTPYATYARFMPEGLSFGVNAPDGTTRAVGLRWDVARNVALKAQIEATRHSKYAFVDPTPGFTARQPSVRAMSVAMDFVF</sequence>
<name>A0ABU5I7U6_9BURK</name>
<dbReference type="SUPFAM" id="SSF56935">
    <property type="entry name" value="Porins"/>
    <property type="match status" value="1"/>
</dbReference>
<dbReference type="InterPro" id="IPR033900">
    <property type="entry name" value="Gram_neg_porin_domain"/>
</dbReference>
<keyword evidence="3" id="KW-0614">Plasmid</keyword>
<accession>A0ABU5I7U6</accession>
<reference evidence="3 4" key="1">
    <citation type="submission" date="2023-11" db="EMBL/GenBank/DDBJ databases">
        <title>Draft genome of Azohydromonas lata strain H1 (DSM1123), a polyhydroxyalkanoate producer.</title>
        <authorList>
            <person name="Traversa D."/>
            <person name="D'Addabbo P."/>
            <person name="Pazzani C."/>
            <person name="Manzari C."/>
            <person name="Chiara M."/>
            <person name="Scrascia M."/>
        </authorList>
    </citation>
    <scope>NUCLEOTIDE SEQUENCE [LARGE SCALE GENOMIC DNA]</scope>
    <source>
        <strain evidence="3 4">H1</strain>
        <plasmid evidence="3">unnamed</plasmid>
    </source>
</reference>
<dbReference type="InterPro" id="IPR023614">
    <property type="entry name" value="Porin_dom_sf"/>
</dbReference>
<dbReference type="Proteomes" id="UP001293718">
    <property type="component" value="Unassembled WGS sequence"/>
</dbReference>
<evidence type="ECO:0000256" key="1">
    <source>
        <dbReference type="SAM" id="SignalP"/>
    </source>
</evidence>
<evidence type="ECO:0000313" key="3">
    <source>
        <dbReference type="EMBL" id="MDZ5455159.1"/>
    </source>
</evidence>
<dbReference type="EMBL" id="JAXOJX010000001">
    <property type="protein sequence ID" value="MDZ5455159.1"/>
    <property type="molecule type" value="Genomic_DNA"/>
</dbReference>
<dbReference type="Gene3D" id="2.40.160.10">
    <property type="entry name" value="Porin"/>
    <property type="match status" value="1"/>
</dbReference>
<feature type="chain" id="PRO_5046118935" evidence="1">
    <location>
        <begin position="27"/>
        <end position="362"/>
    </location>
</feature>
<keyword evidence="1" id="KW-0732">Signal</keyword>
<dbReference type="Pfam" id="PF13609">
    <property type="entry name" value="Porin_4"/>
    <property type="match status" value="1"/>
</dbReference>
<feature type="signal peptide" evidence="1">
    <location>
        <begin position="1"/>
        <end position="26"/>
    </location>
</feature>
<dbReference type="RefSeq" id="WP_322463876.1">
    <property type="nucleotide sequence ID" value="NZ_JAXOJX010000001.1"/>
</dbReference>
<keyword evidence="4" id="KW-1185">Reference proteome</keyword>
<comment type="caution">
    <text evidence="3">The sequence shown here is derived from an EMBL/GenBank/DDBJ whole genome shotgun (WGS) entry which is preliminary data.</text>
</comment>